<sequence length="225" mass="25153">MDPGDILAAIKEDVNVAVDAAHKALKRNGGKEWASRSGAHHVKYLRVIASKIVEKKYELAKLEAINCGKPLEEAAWDMDDVAGCFDYNVDLAEELDRKQNASVSLPMLIFPSASPFHVKKKETECSLESDASSSLLRWKKKFIKHRQMVKLIEVQNVQHKAHISELNLHVEAQAREYKQTFKALEAMAVAEQVKSDVFVSHISKSPSKKLEKNGSRTRGSGSPFK</sequence>
<evidence type="ECO:0000256" key="3">
    <source>
        <dbReference type="SAM" id="MobiDB-lite"/>
    </source>
</evidence>
<dbReference type="InterPro" id="IPR016162">
    <property type="entry name" value="Ald_DH_N"/>
</dbReference>
<dbReference type="InterPro" id="IPR015590">
    <property type="entry name" value="Aldehyde_DH_dom"/>
</dbReference>
<dbReference type="GO" id="GO:0110095">
    <property type="term" value="P:cellular detoxification of aldehyde"/>
    <property type="evidence" value="ECO:0007669"/>
    <property type="project" value="UniProtKB-ARBA"/>
</dbReference>
<dbReference type="Pfam" id="PF00171">
    <property type="entry name" value="Aldedh"/>
    <property type="match status" value="1"/>
</dbReference>
<dbReference type="GO" id="GO:0019145">
    <property type="term" value="F:aminobutyraldehyde dehydrogenase (NAD+) activity"/>
    <property type="evidence" value="ECO:0007669"/>
    <property type="project" value="UniProtKB-ARBA"/>
</dbReference>
<reference evidence="5" key="1">
    <citation type="submission" date="2023-04" db="EMBL/GenBank/DDBJ databases">
        <authorList>
            <person name="Vijverberg K."/>
            <person name="Xiong W."/>
            <person name="Schranz E."/>
        </authorList>
    </citation>
    <scope>NUCLEOTIDE SEQUENCE</scope>
</reference>
<feature type="compositionally biased region" description="Polar residues" evidence="3">
    <location>
        <begin position="216"/>
        <end position="225"/>
    </location>
</feature>
<proteinExistence type="inferred from homology"/>
<evidence type="ECO:0000256" key="1">
    <source>
        <dbReference type="ARBA" id="ARBA00009986"/>
    </source>
</evidence>
<dbReference type="EMBL" id="OX465080">
    <property type="protein sequence ID" value="CAI9282003.1"/>
    <property type="molecule type" value="Genomic_DNA"/>
</dbReference>
<dbReference type="Proteomes" id="UP001177003">
    <property type="component" value="Chromosome 4"/>
</dbReference>
<keyword evidence="2" id="KW-0520">NAD</keyword>
<gene>
    <name evidence="5" type="ORF">LSALG_LOCUS21669</name>
</gene>
<evidence type="ECO:0000313" key="6">
    <source>
        <dbReference type="Proteomes" id="UP001177003"/>
    </source>
</evidence>
<dbReference type="PANTHER" id="PTHR43860">
    <property type="entry name" value="BETAINE ALDEHYDE DEHYDROGENASE"/>
    <property type="match status" value="1"/>
</dbReference>
<feature type="region of interest" description="Disordered" evidence="3">
    <location>
        <begin position="205"/>
        <end position="225"/>
    </location>
</feature>
<dbReference type="SUPFAM" id="SSF53720">
    <property type="entry name" value="ALDH-like"/>
    <property type="match status" value="1"/>
</dbReference>
<comment type="similarity">
    <text evidence="1">Belongs to the aldehyde dehydrogenase family.</text>
</comment>
<organism evidence="5 6">
    <name type="scientific">Lactuca saligna</name>
    <name type="common">Willowleaf lettuce</name>
    <dbReference type="NCBI Taxonomy" id="75948"/>
    <lineage>
        <taxon>Eukaryota</taxon>
        <taxon>Viridiplantae</taxon>
        <taxon>Streptophyta</taxon>
        <taxon>Embryophyta</taxon>
        <taxon>Tracheophyta</taxon>
        <taxon>Spermatophyta</taxon>
        <taxon>Magnoliopsida</taxon>
        <taxon>eudicotyledons</taxon>
        <taxon>Gunneridae</taxon>
        <taxon>Pentapetalae</taxon>
        <taxon>asterids</taxon>
        <taxon>campanulids</taxon>
        <taxon>Asterales</taxon>
        <taxon>Asteraceae</taxon>
        <taxon>Cichorioideae</taxon>
        <taxon>Cichorieae</taxon>
        <taxon>Lactucinae</taxon>
        <taxon>Lactuca</taxon>
    </lineage>
</organism>
<protein>
    <recommendedName>
        <fullName evidence="4">Aldehyde dehydrogenase domain-containing protein</fullName>
    </recommendedName>
</protein>
<dbReference type="PANTHER" id="PTHR43860:SF2">
    <property type="entry name" value="BETAINE ALDEHYDE DEHYDROGENASE-RELATED"/>
    <property type="match status" value="1"/>
</dbReference>
<dbReference type="AlphaFoldDB" id="A0AA35YXS5"/>
<accession>A0AA35YXS5</accession>
<name>A0AA35YXS5_LACSI</name>
<dbReference type="Gene3D" id="3.40.605.10">
    <property type="entry name" value="Aldehyde Dehydrogenase, Chain A, domain 1"/>
    <property type="match status" value="1"/>
</dbReference>
<keyword evidence="6" id="KW-1185">Reference proteome</keyword>
<evidence type="ECO:0000256" key="2">
    <source>
        <dbReference type="ARBA" id="ARBA00023027"/>
    </source>
</evidence>
<evidence type="ECO:0000313" key="5">
    <source>
        <dbReference type="EMBL" id="CAI9282003.1"/>
    </source>
</evidence>
<dbReference type="InterPro" id="IPR016161">
    <property type="entry name" value="Ald_DH/histidinol_DH"/>
</dbReference>
<feature type="domain" description="Aldehyde dehydrogenase" evidence="4">
    <location>
        <begin position="8"/>
        <end position="99"/>
    </location>
</feature>
<evidence type="ECO:0000259" key="4">
    <source>
        <dbReference type="Pfam" id="PF00171"/>
    </source>
</evidence>